<gene>
    <name evidence="2" type="primary">Contig3367.g3609</name>
    <name evidence="2" type="ORF">STYLEM_10438</name>
</gene>
<accession>A0A078AIY8</accession>
<evidence type="ECO:0000313" key="3">
    <source>
        <dbReference type="Proteomes" id="UP000039865"/>
    </source>
</evidence>
<feature type="region of interest" description="Disordered" evidence="1">
    <location>
        <begin position="1"/>
        <end position="50"/>
    </location>
</feature>
<proteinExistence type="predicted"/>
<dbReference type="EMBL" id="CCKQ01009919">
    <property type="protein sequence ID" value="CDW81422.1"/>
    <property type="molecule type" value="Genomic_DNA"/>
</dbReference>
<sequence length="135" mass="15221">MISRSKDIVQYDKPNSRQKQSNSFSRGLNQSGRPTTNHTQLDINQTGQNSSIFDLPEKVKNSLVHTTQAKDDSPRINQFAYFTNHSKRSSTGTATIHHHKDNSATSIYLNQPRVKISKNNAASKIKQNISKQLIN</sequence>
<reference evidence="2 3" key="1">
    <citation type="submission" date="2014-06" db="EMBL/GenBank/DDBJ databases">
        <authorList>
            <person name="Swart Estienne"/>
        </authorList>
    </citation>
    <scope>NUCLEOTIDE SEQUENCE [LARGE SCALE GENOMIC DNA]</scope>
    <source>
        <strain evidence="2 3">130c</strain>
    </source>
</reference>
<evidence type="ECO:0000313" key="2">
    <source>
        <dbReference type="EMBL" id="CDW81422.1"/>
    </source>
</evidence>
<dbReference type="InParanoid" id="A0A078AIY8"/>
<name>A0A078AIY8_STYLE</name>
<evidence type="ECO:0000256" key="1">
    <source>
        <dbReference type="SAM" id="MobiDB-lite"/>
    </source>
</evidence>
<dbReference type="Proteomes" id="UP000039865">
    <property type="component" value="Unassembled WGS sequence"/>
</dbReference>
<organism evidence="2 3">
    <name type="scientific">Stylonychia lemnae</name>
    <name type="common">Ciliate</name>
    <dbReference type="NCBI Taxonomy" id="5949"/>
    <lineage>
        <taxon>Eukaryota</taxon>
        <taxon>Sar</taxon>
        <taxon>Alveolata</taxon>
        <taxon>Ciliophora</taxon>
        <taxon>Intramacronucleata</taxon>
        <taxon>Spirotrichea</taxon>
        <taxon>Stichotrichia</taxon>
        <taxon>Sporadotrichida</taxon>
        <taxon>Oxytrichidae</taxon>
        <taxon>Stylonychinae</taxon>
        <taxon>Stylonychia</taxon>
    </lineage>
</organism>
<dbReference type="AlphaFoldDB" id="A0A078AIY8"/>
<protein>
    <submittedName>
        <fullName evidence="2">Uncharacterized protein</fullName>
    </submittedName>
</protein>
<feature type="compositionally biased region" description="Polar residues" evidence="1">
    <location>
        <begin position="17"/>
        <end position="50"/>
    </location>
</feature>
<feature type="compositionally biased region" description="Basic and acidic residues" evidence="1">
    <location>
        <begin position="1"/>
        <end position="10"/>
    </location>
</feature>
<keyword evidence="3" id="KW-1185">Reference proteome</keyword>